<dbReference type="InterPro" id="IPR002885">
    <property type="entry name" value="PPR_rpt"/>
</dbReference>
<proteinExistence type="inferred from homology"/>
<sequence>MPIPTAPPPLPSHKLPSIISLLRACKSAAHFNQVHALILRSGLEQDHYIASHFILFSPSPSHSISFFDRILRPSIVLWNSLLKSLCVRPSCVDTLSVFSRMRRAGCPPDRHSYPLVIKSCAGELRYREGVAMHGMTVKCCLDRDVFVGTGLVDMYGKFKEIESARKVFDQMYDRNVVSWTAMVVGYVNVGDMVRAKGLFDEMPVKNPTSWNTMISGFMRVSDLNAARSLFDKMPVRNVVSFTAMVDGYAKAGDMASARALFDQSPGKDVIAWSSLISGYVQNGLAHEAVNIFGQMLSENIKPDEFVLVGLMSACSQVGCSELAKWIDSYVCQSPIDLQRPHIIAALVDMNAKCGNIAKAMELFNGLPKRDLISYCSVIQGLSMHGQGILAVALFNRMLNEGIIPDEVAFTVILISCSRAGLVDEGWDIFESMQKDYSIVPSQDHYACMVDLLSRSGSLTVAYELLDKMPMEPHAGAWGALLGACKLYNDTELGEEVARRLFELEPKNAGDYVLLSNIYAAADRWLDVSLLRDQMRETGVKKLPGCSWVS</sequence>
<keyword evidence="5" id="KW-1185">Reference proteome</keyword>
<dbReference type="GO" id="GO:0009451">
    <property type="term" value="P:RNA modification"/>
    <property type="evidence" value="ECO:0007669"/>
    <property type="project" value="InterPro"/>
</dbReference>
<keyword evidence="1" id="KW-0677">Repeat</keyword>
<dbReference type="PANTHER" id="PTHR47926">
    <property type="entry name" value="PENTATRICOPEPTIDE REPEAT-CONTAINING PROTEIN"/>
    <property type="match status" value="1"/>
</dbReference>
<dbReference type="FunFam" id="1.25.40.10:FF:000334">
    <property type="entry name" value="Pentatricopeptide repeat-containing protein"/>
    <property type="match status" value="1"/>
</dbReference>
<accession>A0AAN7QQW7</accession>
<dbReference type="GO" id="GO:0003723">
    <property type="term" value="F:RNA binding"/>
    <property type="evidence" value="ECO:0007669"/>
    <property type="project" value="InterPro"/>
</dbReference>
<feature type="repeat" description="PPR" evidence="3">
    <location>
        <begin position="370"/>
        <end position="404"/>
    </location>
</feature>
<name>A0AAN7QQW7_9MYRT</name>
<dbReference type="Pfam" id="PF20431">
    <property type="entry name" value="E_motif"/>
    <property type="match status" value="1"/>
</dbReference>
<feature type="repeat" description="PPR" evidence="3">
    <location>
        <begin position="175"/>
        <end position="205"/>
    </location>
</feature>
<dbReference type="InterPro" id="IPR011990">
    <property type="entry name" value="TPR-like_helical_dom_sf"/>
</dbReference>
<organism evidence="4 5">
    <name type="scientific">Trapa incisa</name>
    <dbReference type="NCBI Taxonomy" id="236973"/>
    <lineage>
        <taxon>Eukaryota</taxon>
        <taxon>Viridiplantae</taxon>
        <taxon>Streptophyta</taxon>
        <taxon>Embryophyta</taxon>
        <taxon>Tracheophyta</taxon>
        <taxon>Spermatophyta</taxon>
        <taxon>Magnoliopsida</taxon>
        <taxon>eudicotyledons</taxon>
        <taxon>Gunneridae</taxon>
        <taxon>Pentapetalae</taxon>
        <taxon>rosids</taxon>
        <taxon>malvids</taxon>
        <taxon>Myrtales</taxon>
        <taxon>Lythraceae</taxon>
        <taxon>Trapa</taxon>
    </lineage>
</organism>
<evidence type="ECO:0000313" key="5">
    <source>
        <dbReference type="Proteomes" id="UP001345219"/>
    </source>
</evidence>
<dbReference type="EMBL" id="JAXIOK010000003">
    <property type="protein sequence ID" value="KAK4776134.1"/>
    <property type="molecule type" value="Genomic_DNA"/>
</dbReference>
<feature type="repeat" description="PPR" evidence="3">
    <location>
        <begin position="405"/>
        <end position="435"/>
    </location>
</feature>
<gene>
    <name evidence="4" type="ORF">SAY87_024095</name>
</gene>
<feature type="repeat" description="PPR" evidence="3">
    <location>
        <begin position="74"/>
        <end position="108"/>
    </location>
</feature>
<dbReference type="Pfam" id="PF01535">
    <property type="entry name" value="PPR"/>
    <property type="match status" value="7"/>
</dbReference>
<evidence type="ECO:0000256" key="3">
    <source>
        <dbReference type="PROSITE-ProRule" id="PRU00708"/>
    </source>
</evidence>
<protein>
    <recommendedName>
        <fullName evidence="6">Pentatricopeptide repeat-containing protein</fullName>
    </recommendedName>
</protein>
<evidence type="ECO:0000256" key="2">
    <source>
        <dbReference type="ARBA" id="ARBA00061659"/>
    </source>
</evidence>
<dbReference type="NCBIfam" id="TIGR00756">
    <property type="entry name" value="PPR"/>
    <property type="match status" value="7"/>
</dbReference>
<dbReference type="PANTHER" id="PTHR47926:SF467">
    <property type="entry name" value="REPEAT-CONTAINING PROTEIN, PUTATIVE-RELATED"/>
    <property type="match status" value="1"/>
</dbReference>
<dbReference type="AlphaFoldDB" id="A0AAN7QQW7"/>
<dbReference type="PROSITE" id="PS51375">
    <property type="entry name" value="PPR"/>
    <property type="match status" value="6"/>
</dbReference>
<evidence type="ECO:0008006" key="6">
    <source>
        <dbReference type="Google" id="ProtNLM"/>
    </source>
</evidence>
<evidence type="ECO:0000313" key="4">
    <source>
        <dbReference type="EMBL" id="KAK4776134.1"/>
    </source>
</evidence>
<dbReference type="InterPro" id="IPR046848">
    <property type="entry name" value="E_motif"/>
</dbReference>
<dbReference type="Proteomes" id="UP001345219">
    <property type="component" value="Chromosome 18"/>
</dbReference>
<comment type="similarity">
    <text evidence="2">Belongs to the PPR family. PCMP-E subfamily.</text>
</comment>
<reference evidence="4 5" key="1">
    <citation type="journal article" date="2023" name="Hortic Res">
        <title>Pangenome of water caltrop reveals structural variations and asymmetric subgenome divergence after allopolyploidization.</title>
        <authorList>
            <person name="Zhang X."/>
            <person name="Chen Y."/>
            <person name="Wang L."/>
            <person name="Yuan Y."/>
            <person name="Fang M."/>
            <person name="Shi L."/>
            <person name="Lu R."/>
            <person name="Comes H.P."/>
            <person name="Ma Y."/>
            <person name="Chen Y."/>
            <person name="Huang G."/>
            <person name="Zhou Y."/>
            <person name="Zheng Z."/>
            <person name="Qiu Y."/>
        </authorList>
    </citation>
    <scope>NUCLEOTIDE SEQUENCE [LARGE SCALE GENOMIC DNA]</scope>
    <source>
        <tissue evidence="4">Roots</tissue>
    </source>
</reference>
<dbReference type="Pfam" id="PF13041">
    <property type="entry name" value="PPR_2"/>
    <property type="match status" value="2"/>
</dbReference>
<feature type="repeat" description="PPR" evidence="3">
    <location>
        <begin position="206"/>
        <end position="240"/>
    </location>
</feature>
<dbReference type="FunFam" id="1.25.40.10:FF:001156">
    <property type="entry name" value="Pentatricopeptide repeat-containing protein At5g61800"/>
    <property type="match status" value="1"/>
</dbReference>
<comment type="caution">
    <text evidence="4">The sequence shown here is derived from an EMBL/GenBank/DDBJ whole genome shotgun (WGS) entry which is preliminary data.</text>
</comment>
<dbReference type="InterPro" id="IPR046960">
    <property type="entry name" value="PPR_At4g14850-like_plant"/>
</dbReference>
<feature type="repeat" description="PPR" evidence="3">
    <location>
        <begin position="268"/>
        <end position="302"/>
    </location>
</feature>
<evidence type="ECO:0000256" key="1">
    <source>
        <dbReference type="ARBA" id="ARBA00022737"/>
    </source>
</evidence>
<dbReference type="Gene3D" id="1.25.40.10">
    <property type="entry name" value="Tetratricopeptide repeat domain"/>
    <property type="match status" value="4"/>
</dbReference>